<dbReference type="Proteomes" id="UP000433406">
    <property type="component" value="Unassembled WGS sequence"/>
</dbReference>
<dbReference type="RefSeq" id="WP_154614278.1">
    <property type="nucleotide sequence ID" value="NZ_CP053660.1"/>
</dbReference>
<keyword evidence="2" id="KW-1185">Reference proteome</keyword>
<comment type="caution">
    <text evidence="1">The sequence shown here is derived from an EMBL/GenBank/DDBJ whole genome shotgun (WGS) entry which is preliminary data.</text>
</comment>
<dbReference type="EMBL" id="WLCI01000005">
    <property type="protein sequence ID" value="MTB94459.1"/>
    <property type="molecule type" value="Genomic_DNA"/>
</dbReference>
<sequence length="113" mass="11968">MDELDDRLRTATGDRLAYDGRRGELVVRPADADTAVVAAGEQRIAVSRQAVRNALQTALLAADPAPAADDALSAGARALLERYDADPAGFERLVLRSAAQFHGTAAARRRRGG</sequence>
<accession>A0A6I3J823</accession>
<dbReference type="AlphaFoldDB" id="A0A6I3J823"/>
<proteinExistence type="predicted"/>
<evidence type="ECO:0000313" key="2">
    <source>
        <dbReference type="Proteomes" id="UP000433406"/>
    </source>
</evidence>
<evidence type="ECO:0000313" key="1">
    <source>
        <dbReference type="EMBL" id="MTB94459.1"/>
    </source>
</evidence>
<gene>
    <name evidence="1" type="ORF">GGQ22_05135</name>
</gene>
<reference evidence="1 2" key="1">
    <citation type="submission" date="2019-10" db="EMBL/GenBank/DDBJ databases">
        <title>Nocardioides novel species isolated from the excrement of Marmot.</title>
        <authorList>
            <person name="Zhang G."/>
        </authorList>
    </citation>
    <scope>NUCLEOTIDE SEQUENCE [LARGE SCALE GENOMIC DNA]</scope>
    <source>
        <strain evidence="2">zg-579</strain>
    </source>
</reference>
<name>A0A6I3J823_9ACTN</name>
<protein>
    <submittedName>
        <fullName evidence="1">Uncharacterized protein</fullName>
    </submittedName>
</protein>
<organism evidence="1 2">
    <name type="scientific">Nocardioides marmotae</name>
    <dbReference type="NCBI Taxonomy" id="2663857"/>
    <lineage>
        <taxon>Bacteria</taxon>
        <taxon>Bacillati</taxon>
        <taxon>Actinomycetota</taxon>
        <taxon>Actinomycetes</taxon>
        <taxon>Propionibacteriales</taxon>
        <taxon>Nocardioidaceae</taxon>
        <taxon>Nocardioides</taxon>
    </lineage>
</organism>